<dbReference type="Pfam" id="PF13519">
    <property type="entry name" value="VWA_2"/>
    <property type="match status" value="1"/>
</dbReference>
<dbReference type="GO" id="GO:0004842">
    <property type="term" value="F:ubiquitin-protein transferase activity"/>
    <property type="evidence" value="ECO:0007669"/>
    <property type="project" value="InterPro"/>
</dbReference>
<feature type="domain" description="VWFA" evidence="4">
    <location>
        <begin position="1156"/>
        <end position="1344"/>
    </location>
</feature>
<evidence type="ECO:0000259" key="4">
    <source>
        <dbReference type="PROSITE" id="PS50234"/>
    </source>
</evidence>
<keyword evidence="7" id="KW-1185">Reference proteome</keyword>
<feature type="domain" description="U-box" evidence="5">
    <location>
        <begin position="872"/>
        <end position="945"/>
    </location>
</feature>
<dbReference type="InterPro" id="IPR013083">
    <property type="entry name" value="Znf_RING/FYVE/PHD"/>
</dbReference>
<dbReference type="GO" id="GO:0003755">
    <property type="term" value="F:peptidyl-prolyl cis-trans isomerase activity"/>
    <property type="evidence" value="ECO:0007669"/>
    <property type="project" value="UniProtKB-KW"/>
</dbReference>
<dbReference type="Gene3D" id="3.40.50.410">
    <property type="entry name" value="von Willebrand factor, type A domain"/>
    <property type="match status" value="1"/>
</dbReference>
<dbReference type="EMBL" id="JAUJFL010000005">
    <property type="protein sequence ID" value="KAK2602395.1"/>
    <property type="molecule type" value="Genomic_DNA"/>
</dbReference>
<dbReference type="PANTHER" id="PTHR24068">
    <property type="entry name" value="UBIQUITIN-CONJUGATING ENZYME E2"/>
    <property type="match status" value="1"/>
</dbReference>
<dbReference type="Gene3D" id="3.30.40.10">
    <property type="entry name" value="Zinc/RING finger domain, C3HC4 (zinc finger)"/>
    <property type="match status" value="1"/>
</dbReference>
<name>A0AAD9SAA7_PHOAM</name>
<reference evidence="6" key="1">
    <citation type="submission" date="2023-06" db="EMBL/GenBank/DDBJ databases">
        <authorList>
            <person name="Noh H."/>
        </authorList>
    </citation>
    <scope>NUCLEOTIDE SEQUENCE</scope>
    <source>
        <strain evidence="6">DUCC20226</strain>
    </source>
</reference>
<evidence type="ECO:0000256" key="2">
    <source>
        <dbReference type="ARBA" id="ARBA00023110"/>
    </source>
</evidence>
<keyword evidence="2" id="KW-0697">Rotamase</keyword>
<keyword evidence="2" id="KW-0413">Isomerase</keyword>
<evidence type="ECO:0000313" key="7">
    <source>
        <dbReference type="Proteomes" id="UP001265746"/>
    </source>
</evidence>
<dbReference type="Gene3D" id="3.10.110.10">
    <property type="entry name" value="Ubiquitin Conjugating Enzyme"/>
    <property type="match status" value="1"/>
</dbReference>
<dbReference type="CDD" id="cd00198">
    <property type="entry name" value="vWFA"/>
    <property type="match status" value="1"/>
</dbReference>
<dbReference type="GO" id="GO:0016567">
    <property type="term" value="P:protein ubiquitination"/>
    <property type="evidence" value="ECO:0007669"/>
    <property type="project" value="InterPro"/>
</dbReference>
<feature type="domain" description="UBC core" evidence="3">
    <location>
        <begin position="1419"/>
        <end position="1566"/>
    </location>
</feature>
<dbReference type="CDD" id="cd16655">
    <property type="entry name" value="RING-Ubox_WDSUB1-like"/>
    <property type="match status" value="1"/>
</dbReference>
<organism evidence="6 7">
    <name type="scientific">Phomopsis amygdali</name>
    <name type="common">Fusicoccum amygdali</name>
    <dbReference type="NCBI Taxonomy" id="1214568"/>
    <lineage>
        <taxon>Eukaryota</taxon>
        <taxon>Fungi</taxon>
        <taxon>Dikarya</taxon>
        <taxon>Ascomycota</taxon>
        <taxon>Pezizomycotina</taxon>
        <taxon>Sordariomycetes</taxon>
        <taxon>Sordariomycetidae</taxon>
        <taxon>Diaporthales</taxon>
        <taxon>Diaporthaceae</taxon>
        <taxon>Diaporthe</taxon>
    </lineage>
</organism>
<comment type="caution">
    <text evidence="6">The sequence shown here is derived from an EMBL/GenBank/DDBJ whole genome shotgun (WGS) entry which is preliminary data.</text>
</comment>
<dbReference type="InterPro" id="IPR000608">
    <property type="entry name" value="UBC"/>
</dbReference>
<dbReference type="SUPFAM" id="SSF53300">
    <property type="entry name" value="vWA-like"/>
    <property type="match status" value="1"/>
</dbReference>
<gene>
    <name evidence="6" type="ORF">N8I77_008930</name>
</gene>
<dbReference type="InterPro" id="IPR016135">
    <property type="entry name" value="UBQ-conjugating_enzyme/RWD"/>
</dbReference>
<evidence type="ECO:0000256" key="1">
    <source>
        <dbReference type="ARBA" id="ARBA00013194"/>
    </source>
</evidence>
<dbReference type="PROSITE" id="PS50234">
    <property type="entry name" value="VWFA"/>
    <property type="match status" value="1"/>
</dbReference>
<dbReference type="InterPro" id="IPR036465">
    <property type="entry name" value="vWFA_dom_sf"/>
</dbReference>
<dbReference type="SUPFAM" id="SSF57850">
    <property type="entry name" value="RING/U-box"/>
    <property type="match status" value="1"/>
</dbReference>
<dbReference type="InterPro" id="IPR003613">
    <property type="entry name" value="Ubox_domain"/>
</dbReference>
<dbReference type="InterPro" id="IPR002035">
    <property type="entry name" value="VWF_A"/>
</dbReference>
<dbReference type="Pfam" id="PF00179">
    <property type="entry name" value="UQ_con"/>
    <property type="match status" value="1"/>
</dbReference>
<dbReference type="Pfam" id="PF04564">
    <property type="entry name" value="U-box"/>
    <property type="match status" value="1"/>
</dbReference>
<protein>
    <recommendedName>
        <fullName evidence="1">peptidylprolyl isomerase</fullName>
        <ecNumber evidence="1">5.2.1.8</ecNumber>
    </recommendedName>
</protein>
<evidence type="ECO:0000259" key="3">
    <source>
        <dbReference type="PROSITE" id="PS50127"/>
    </source>
</evidence>
<evidence type="ECO:0000259" key="5">
    <source>
        <dbReference type="PROSITE" id="PS51698"/>
    </source>
</evidence>
<dbReference type="PROSITE" id="PS51698">
    <property type="entry name" value="U_BOX"/>
    <property type="match status" value="1"/>
</dbReference>
<dbReference type="SMART" id="SM00212">
    <property type="entry name" value="UBCc"/>
    <property type="match status" value="1"/>
</dbReference>
<dbReference type="SMART" id="SM00504">
    <property type="entry name" value="Ubox"/>
    <property type="match status" value="1"/>
</dbReference>
<accession>A0AAD9SAA7</accession>
<dbReference type="EC" id="5.2.1.8" evidence="1"/>
<proteinExistence type="predicted"/>
<dbReference type="PROSITE" id="PS50127">
    <property type="entry name" value="UBC_2"/>
    <property type="match status" value="1"/>
</dbReference>
<evidence type="ECO:0000313" key="6">
    <source>
        <dbReference type="EMBL" id="KAK2602395.1"/>
    </source>
</evidence>
<dbReference type="SUPFAM" id="SSF54495">
    <property type="entry name" value="UBC-like"/>
    <property type="match status" value="1"/>
</dbReference>
<sequence>MDRQRYLVIVVRPPSELVSVTPGRLPSLLVPFSHDAVVASFVEELWKRLARHDGAIPLTVETHDVSLHLEHEAGPIIDIEDLLSDVIVDTQKEKIYAVFSKKRNTARGAQGIQMTPNLAQTSDLQENLAFRIITPSTTKHRASCYSLKVPVSTTIRQLHSYITDALEHTPGTPETVEACECNCTLAKEISSGPSDLNHFLVVHGKSTVEKLPLEIATVGCLQQALYARFGQDLETRKRIVYEGATQEPEDSRIYKKTPVVSICSKQRHVPFHARVNLDDSRMRPQALDLHTSELPIHPACFGSTIEALGLSDLAMNGIVDIYAIFRTPSAELPILRGKSAIFRDLAHWEPSIAQSDRGMAMFLSCLRVFASKLQGMNDESARDAAYYVFDELFRFPPALRCLHLLVGGQTPTVFDCASLSQSMFQVLKSCLQMDAVTQDPARIFEGSRLLFGFILESARSLHKVVDDGLTEEERTAKKLRYTSAFHSYDIRDHKTQEPVLHALQTSNGLMEEELFHSLQDGGILAETHLQSFLVQTETDPRLSRFALQSGGTCSEVLVLSAGGLEDCHGSKGSALNLDELCDLLRLADICGRNGLAVHRPSQLASAVAPCLAFDRNAHLAVYTGEQPCGAPGHSSIIFRPQHGEETIDPSVIEQLIAPIIERFEQDGSAVFDAFGGAEVRRMQDPDEIIMFCIDSSASMLKATDFSEVNEESPGLHEQAHSLIEYENQNVLSLEEIKNSLVAHESFGDMVAIVAKTVENRKNSVTTKVLALLISMLSSEISTKSTELENERQSMFGPVWRTRISGLESDLRTLKAFCHGLKIHEEPLVQLLRYRASCVSQEAAQKWTWSPGDPIPAVPGSVMVPRLAYDITEVPSHLRCPISHSLMEDAVEASDGQTYSRSAIQQWFAIRKTSPLHGAPLDDLYLTVKPEIRGEVASWIAGGATRSTSHVITVIFDSRVGSFARTIAGTTSLRDLYKLAYRGLKARFEVFQLSFGGIGLSESTVLNVSTVGLRDSDHITLRIPEDADILREGSQITSGRVQNVLPEMCLVKVFSDTKKELFGFWVPRDTTDTFASIIWKYWRYLAGNHTELHIMRLLTNVTDIGDDWFSAFTKKATEKLAVDLTTAQCTGQLEAESVFSGARTSSVGSQSNHKILKVLVLEPLKAGWNDRLTRLDVLKQMFEALINRMLAYNYKNHVGLVKFSSQSQVVMPISHVLENFRRATNELKGGGDTALWDALALAGDQIQQYASRFPEAKKRIVVISDGMDTSSTTNTSHSITSDLFRKGISVDSVSLGVEVNMDLRTLSYLLGSYRFHPTSLTNALAICEMEPFLSLSQRPPIAYPLENVAYLDTNHFNIRFRSSRRQATATLVTGDTVPPIKEHPNLGDDFVQLTALVSGRHVIGPGVTAPASNGSGRSRLRVPRLMNEIKTIAARGLHAKYDIYISTADVSFWKIVVEGPDDSPYSEGVFLLYLHADDGYPTFAPKARFVTKIIHPNVNVNGRICHSIFGRDWTSDTSMGAILDTIYGLLYQPESSDPVNTTTTLGFFHDPVEFSEAARQHAQKHASKTREEWKAELLGD</sequence>
<dbReference type="Proteomes" id="UP001265746">
    <property type="component" value="Unassembled WGS sequence"/>
</dbReference>